<dbReference type="InterPro" id="IPR032093">
    <property type="entry name" value="PhoD_N"/>
</dbReference>
<dbReference type="InterPro" id="IPR029052">
    <property type="entry name" value="Metallo-depent_PP-like"/>
</dbReference>
<dbReference type="CDD" id="cd07389">
    <property type="entry name" value="MPP_PhoD"/>
    <property type="match status" value="1"/>
</dbReference>
<dbReference type="RefSeq" id="WP_104358869.1">
    <property type="nucleotide sequence ID" value="NZ_CP064338.1"/>
</dbReference>
<organism evidence="3 4">
    <name type="scientific">Caldimonas thermodepolymerans</name>
    <dbReference type="NCBI Taxonomy" id="215580"/>
    <lineage>
        <taxon>Bacteria</taxon>
        <taxon>Pseudomonadati</taxon>
        <taxon>Pseudomonadota</taxon>
        <taxon>Betaproteobacteria</taxon>
        <taxon>Burkholderiales</taxon>
        <taxon>Sphaerotilaceae</taxon>
        <taxon>Caldimonas</taxon>
    </lineage>
</organism>
<feature type="domain" description="PhoD-like phosphatase metallophosphatase" evidence="1">
    <location>
        <begin position="156"/>
        <end position="493"/>
    </location>
</feature>
<dbReference type="PANTHER" id="PTHR43606:SF2">
    <property type="entry name" value="ALKALINE PHOSPHATASE FAMILY PROTEIN (AFU_ORTHOLOGUE AFUA_5G03860)"/>
    <property type="match status" value="1"/>
</dbReference>
<accession>A0A2S5T0V6</accession>
<dbReference type="SUPFAM" id="SSF56300">
    <property type="entry name" value="Metallo-dependent phosphatases"/>
    <property type="match status" value="1"/>
</dbReference>
<dbReference type="AlphaFoldDB" id="A0A2S5T0V6"/>
<feature type="domain" description="Phospholipase D N-terminal" evidence="2">
    <location>
        <begin position="47"/>
        <end position="143"/>
    </location>
</feature>
<evidence type="ECO:0000259" key="1">
    <source>
        <dbReference type="Pfam" id="PF09423"/>
    </source>
</evidence>
<evidence type="ECO:0000259" key="2">
    <source>
        <dbReference type="Pfam" id="PF16655"/>
    </source>
</evidence>
<dbReference type="EMBL" id="PSNY01000025">
    <property type="protein sequence ID" value="PPE68518.1"/>
    <property type="molecule type" value="Genomic_DNA"/>
</dbReference>
<dbReference type="InterPro" id="IPR018946">
    <property type="entry name" value="PhoD-like_MPP"/>
</dbReference>
<evidence type="ECO:0000313" key="3">
    <source>
        <dbReference type="EMBL" id="PPE68518.1"/>
    </source>
</evidence>
<dbReference type="Pfam" id="PF09423">
    <property type="entry name" value="PhoD"/>
    <property type="match status" value="1"/>
</dbReference>
<gene>
    <name evidence="3" type="ORF">C1702_16815</name>
</gene>
<proteinExistence type="predicted"/>
<evidence type="ECO:0000313" key="4">
    <source>
        <dbReference type="Proteomes" id="UP000239406"/>
    </source>
</evidence>
<dbReference type="InterPro" id="IPR052900">
    <property type="entry name" value="Phospholipid_Metab_Enz"/>
</dbReference>
<dbReference type="Gene3D" id="3.60.21.70">
    <property type="entry name" value="PhoD-like phosphatase"/>
    <property type="match status" value="1"/>
</dbReference>
<dbReference type="Proteomes" id="UP000239406">
    <property type="component" value="Unassembled WGS sequence"/>
</dbReference>
<dbReference type="InterPro" id="IPR038607">
    <property type="entry name" value="PhoD-like_sf"/>
</dbReference>
<protein>
    <submittedName>
        <fullName evidence="3">Phosphodiesterase</fullName>
    </submittedName>
</protein>
<name>A0A2S5T0V6_9BURK</name>
<dbReference type="Pfam" id="PF16655">
    <property type="entry name" value="PhoD_N"/>
    <property type="match status" value="1"/>
</dbReference>
<reference evidence="3 4" key="1">
    <citation type="submission" date="2018-02" db="EMBL/GenBank/DDBJ databases">
        <title>Reclassifiation of [Polyangium] brachysporum DSM 7029 as Guopingzhaonella breviflexa gen. nov., sp. nov., a member of the family Comamonadaceae.</title>
        <authorList>
            <person name="Tang B."/>
        </authorList>
    </citation>
    <scope>NUCLEOTIDE SEQUENCE [LARGE SCALE GENOMIC DNA]</scope>
    <source>
        <strain evidence="3 4">DSM 15344</strain>
    </source>
</reference>
<dbReference type="Gene3D" id="2.60.40.380">
    <property type="entry name" value="Purple acid phosphatase-like, N-terminal"/>
    <property type="match status" value="1"/>
</dbReference>
<dbReference type="PANTHER" id="PTHR43606">
    <property type="entry name" value="PHOSPHATASE, PUTATIVE (AFU_ORTHOLOGUE AFUA_6G08710)-RELATED"/>
    <property type="match status" value="1"/>
</dbReference>
<keyword evidence="4" id="KW-1185">Reference proteome</keyword>
<sequence length="525" mass="58809">MQRRDLLTLLSRSAALLALGSLFDADGPQARAPAFARPRFTGYPFTLGVASGMPRPHSVVLWTRLAPDPYAEGGGLPGQPLAVRWELAEDAHFRHRVRAGEAVAQPAHAHSVHVEVQGLDSGRTYYYRFMSGDAVSPIGRTRTAPAEHEPVRRLRLALASCQHYEQGHYAVHREIAARDLDFVLFVGDYIYETSHPDHMVRAHEGPTPTRLDTYRRRHATYKLDPHLRAAHAAHPWVLTWDDHEVENDYAGEHSWFDLDTASFLRRRAAAYKAYFEHMPVSPAMAPQGPAMRIHDRYTWGQLAELWTLDTRQYRSIPACSPHPRLSGGRLLHRCAELVDDRRSLLGAEQERWLAAGLHRSTRAWKLLAQSTQISPWGVDTPVGRSVYSDSWDGYPRARERLLAGIAEAGVRDVVTLGGDVHRHVAAQLRLRPNDPRSPVVASEFVTTSVTSRGLPESVMGVIRYANPDLVHARSDERGYALVEFTPASARCEFRATAHPVAQDARLHTQAAYAVERGRAGVQRDR</sequence>
<comment type="caution">
    <text evidence="3">The sequence shown here is derived from an EMBL/GenBank/DDBJ whole genome shotgun (WGS) entry which is preliminary data.</text>
</comment>